<protein>
    <recommendedName>
        <fullName evidence="3">Lipoprotein</fullName>
    </recommendedName>
</protein>
<keyword evidence="2" id="KW-1185">Reference proteome</keyword>
<evidence type="ECO:0000313" key="1">
    <source>
        <dbReference type="EMBL" id="TRW25121.1"/>
    </source>
</evidence>
<proteinExistence type="predicted"/>
<accession>A0A552V3T6</accession>
<gene>
    <name evidence="1" type="ORF">FMM05_07365</name>
</gene>
<dbReference type="AlphaFoldDB" id="A0A552V3T6"/>
<organism evidence="1 2">
    <name type="scientific">Flavobacterium zepuense</name>
    <dbReference type="NCBI Taxonomy" id="2593302"/>
    <lineage>
        <taxon>Bacteria</taxon>
        <taxon>Pseudomonadati</taxon>
        <taxon>Bacteroidota</taxon>
        <taxon>Flavobacteriia</taxon>
        <taxon>Flavobacteriales</taxon>
        <taxon>Flavobacteriaceae</taxon>
        <taxon>Flavobacterium</taxon>
    </lineage>
</organism>
<sequence length="278" mass="29769">MKNIFYKLGLVCVFAAALTSCDEDRVSLNPDNGTNLWSFNEAASDLAVGTETFTDTIEVGVTSRADVDRTIPINIDATSTATTAQYTIEPATLVIPAGEFIGKIVLQGNLANIPDGETLQLILTLDQSQVQILDEKSFHIVSIFRSCPTDLAGTYSVTTVYGFHDFLAEYPQNTMTVEVTDASGDNNYKVLDFTGGLYSTGPYATNYGTNTAPAAQRDLTFNVSCGSISWSGEVDPWGDVVPTAGAVNSYNEQTGVITISWTAVGYGENGVSVYTPQQ</sequence>
<dbReference type="EMBL" id="VJVZ01000004">
    <property type="protein sequence ID" value="TRW25121.1"/>
    <property type="molecule type" value="Genomic_DNA"/>
</dbReference>
<comment type="caution">
    <text evidence="1">The sequence shown here is derived from an EMBL/GenBank/DDBJ whole genome shotgun (WGS) entry which is preliminary data.</text>
</comment>
<evidence type="ECO:0008006" key="3">
    <source>
        <dbReference type="Google" id="ProtNLM"/>
    </source>
</evidence>
<evidence type="ECO:0000313" key="2">
    <source>
        <dbReference type="Proteomes" id="UP000320643"/>
    </source>
</evidence>
<dbReference type="OrthoDB" id="1133641at2"/>
<dbReference type="PROSITE" id="PS51257">
    <property type="entry name" value="PROKAR_LIPOPROTEIN"/>
    <property type="match status" value="1"/>
</dbReference>
<name>A0A552V3T6_9FLAO</name>
<dbReference type="RefSeq" id="WP_143372703.1">
    <property type="nucleotide sequence ID" value="NZ_VJVZ01000004.1"/>
</dbReference>
<reference evidence="1 2" key="1">
    <citation type="submission" date="2019-07" db="EMBL/GenBank/DDBJ databases">
        <title>Flavobacterium sp. nov., isolated from glacier ice.</title>
        <authorList>
            <person name="Liu Q."/>
            <person name="Xin Y.-H."/>
        </authorList>
    </citation>
    <scope>NUCLEOTIDE SEQUENCE [LARGE SCALE GENOMIC DNA]</scope>
    <source>
        <strain evidence="1 2">ZT4R6</strain>
    </source>
</reference>
<dbReference type="Proteomes" id="UP000320643">
    <property type="component" value="Unassembled WGS sequence"/>
</dbReference>